<proteinExistence type="predicted"/>
<evidence type="ECO:0000313" key="1">
    <source>
        <dbReference type="EMBL" id="GBF79325.1"/>
    </source>
</evidence>
<evidence type="ECO:0000313" key="2">
    <source>
        <dbReference type="Proteomes" id="UP000287247"/>
    </source>
</evidence>
<dbReference type="AlphaFoldDB" id="A0A401IDI1"/>
<dbReference type="Proteomes" id="UP000287247">
    <property type="component" value="Unassembled WGS sequence"/>
</dbReference>
<protein>
    <submittedName>
        <fullName evidence="1">N-acetylmuramoyl-L-alanine amidase</fullName>
    </submittedName>
</protein>
<gene>
    <name evidence="1" type="ORF">AsFPU1_0718</name>
</gene>
<dbReference type="EMBL" id="BDQK01000001">
    <property type="protein sequence ID" value="GBF79325.1"/>
    <property type="molecule type" value="Genomic_DNA"/>
</dbReference>
<accession>A0A401IDI1</accession>
<comment type="caution">
    <text evidence="1">The sequence shown here is derived from an EMBL/GenBank/DDBJ whole genome shotgun (WGS) entry which is preliminary data.</text>
</comment>
<name>A0A401IDI1_APHSA</name>
<reference evidence="2" key="1">
    <citation type="submission" date="2017-05" db="EMBL/GenBank/DDBJ databases">
        <title>Physiological properties and genetic analysis related to exopolysaccharide production of fresh-water unicellular cyanobacterium Aphanothece sacrum, Suizenji Nori, that has been cultured as a food source in Japan.</title>
        <authorList>
            <person name="Kanesaki Y."/>
            <person name="Yoshikawa S."/>
            <person name="Ohki K."/>
        </authorList>
    </citation>
    <scope>NUCLEOTIDE SEQUENCE [LARGE SCALE GENOMIC DNA]</scope>
    <source>
        <strain evidence="2">FPU1</strain>
    </source>
</reference>
<organism evidence="1 2">
    <name type="scientific">Aphanothece sacrum FPU1</name>
    <dbReference type="NCBI Taxonomy" id="1920663"/>
    <lineage>
        <taxon>Bacteria</taxon>
        <taxon>Bacillati</taxon>
        <taxon>Cyanobacteriota</taxon>
        <taxon>Cyanophyceae</taxon>
        <taxon>Oscillatoriophycideae</taxon>
        <taxon>Chroococcales</taxon>
        <taxon>Aphanothecaceae</taxon>
        <taxon>Aphanothece</taxon>
    </lineage>
</organism>
<sequence>MNAVSPNGLNQKIMNAVSPNGLNHKIINALFPQYNRVYGHGDSPLMVYIKNYKCRVPTNLPKCIGVNGR</sequence>
<keyword evidence="2" id="KW-1185">Reference proteome</keyword>